<proteinExistence type="predicted"/>
<dbReference type="InterPro" id="IPR029032">
    <property type="entry name" value="AhpD-like"/>
</dbReference>
<keyword evidence="3" id="KW-1185">Reference proteome</keyword>
<dbReference type="RefSeq" id="WP_133997934.1">
    <property type="nucleotide sequence ID" value="NZ_SODV01000002.1"/>
</dbReference>
<keyword evidence="2" id="KW-0560">Oxidoreductase</keyword>
<comment type="caution">
    <text evidence="2">The sequence shown here is derived from an EMBL/GenBank/DDBJ whole genome shotgun (WGS) entry which is preliminary data.</text>
</comment>
<dbReference type="PANTHER" id="PTHR34846">
    <property type="entry name" value="4-CARBOXYMUCONOLACTONE DECARBOXYLASE FAMILY PROTEIN (AFU_ORTHOLOGUE AFUA_6G11590)"/>
    <property type="match status" value="1"/>
</dbReference>
<accession>A0A4R8DGL7</accession>
<dbReference type="Gene3D" id="1.20.1290.10">
    <property type="entry name" value="AhpD-like"/>
    <property type="match status" value="1"/>
</dbReference>
<dbReference type="GO" id="GO:0051920">
    <property type="term" value="F:peroxiredoxin activity"/>
    <property type="evidence" value="ECO:0007669"/>
    <property type="project" value="InterPro"/>
</dbReference>
<evidence type="ECO:0000313" key="3">
    <source>
        <dbReference type="Proteomes" id="UP000294498"/>
    </source>
</evidence>
<feature type="domain" description="Carboxymuconolactone decarboxylase-like" evidence="1">
    <location>
        <begin position="12"/>
        <end position="94"/>
    </location>
</feature>
<protein>
    <submittedName>
        <fullName evidence="2">AhpD family alkylhydroperoxidase</fullName>
    </submittedName>
</protein>
<keyword evidence="2" id="KW-0575">Peroxidase</keyword>
<dbReference type="Proteomes" id="UP000294498">
    <property type="component" value="Unassembled WGS sequence"/>
</dbReference>
<dbReference type="Pfam" id="PF02627">
    <property type="entry name" value="CMD"/>
    <property type="match status" value="1"/>
</dbReference>
<dbReference type="AlphaFoldDB" id="A0A4R8DGL7"/>
<evidence type="ECO:0000259" key="1">
    <source>
        <dbReference type="Pfam" id="PF02627"/>
    </source>
</evidence>
<dbReference type="OrthoDB" id="9801997at2"/>
<dbReference type="InterPro" id="IPR004675">
    <property type="entry name" value="AhpD_core"/>
</dbReference>
<dbReference type="EMBL" id="SODV01000002">
    <property type="protein sequence ID" value="TDW96819.1"/>
    <property type="molecule type" value="Genomic_DNA"/>
</dbReference>
<dbReference type="PANTHER" id="PTHR34846:SF10">
    <property type="entry name" value="CYTOPLASMIC PROTEIN"/>
    <property type="match status" value="1"/>
</dbReference>
<evidence type="ECO:0000313" key="2">
    <source>
        <dbReference type="EMBL" id="TDW96819.1"/>
    </source>
</evidence>
<reference evidence="2 3" key="1">
    <citation type="submission" date="2019-03" db="EMBL/GenBank/DDBJ databases">
        <title>Genomic Encyclopedia of Type Strains, Phase IV (KMG-IV): sequencing the most valuable type-strain genomes for metagenomic binning, comparative biology and taxonomic classification.</title>
        <authorList>
            <person name="Goeker M."/>
        </authorList>
    </citation>
    <scope>NUCLEOTIDE SEQUENCE [LARGE SCALE GENOMIC DNA]</scope>
    <source>
        <strain evidence="2 3">DSM 100059</strain>
    </source>
</reference>
<dbReference type="NCBIfam" id="TIGR00778">
    <property type="entry name" value="ahpD_dom"/>
    <property type="match status" value="1"/>
</dbReference>
<dbReference type="SUPFAM" id="SSF69118">
    <property type="entry name" value="AhpD-like"/>
    <property type="match status" value="1"/>
</dbReference>
<organism evidence="2 3">
    <name type="scientific">Dinghuibacter silviterrae</name>
    <dbReference type="NCBI Taxonomy" id="1539049"/>
    <lineage>
        <taxon>Bacteria</taxon>
        <taxon>Pseudomonadati</taxon>
        <taxon>Bacteroidota</taxon>
        <taxon>Chitinophagia</taxon>
        <taxon>Chitinophagales</taxon>
        <taxon>Chitinophagaceae</taxon>
        <taxon>Dinghuibacter</taxon>
    </lineage>
</organism>
<sequence>MNERIRIKEVDPAAYKPMLALESYVASVKDVSPLHKEMIRIRASQINGCAYCVNMHTADARKLGETEQRIYLMSVWRESPQFSEEERIILAMTEEITLIHKEGLTDNTYARAVDVFGPARTAAIIMMIITINAWNRIGVSTRMKPE</sequence>
<gene>
    <name evidence="2" type="ORF">EDB95_4655</name>
</gene>
<name>A0A4R8DGL7_9BACT</name>
<dbReference type="InterPro" id="IPR003779">
    <property type="entry name" value="CMD-like"/>
</dbReference>